<accession>A0A1W6UCU3</accession>
<protein>
    <submittedName>
        <fullName evidence="2">CHAD domain protein</fullName>
    </submittedName>
</protein>
<name>A0A1W6UCU3_VIBAL</name>
<sequence>MKSQQIAQVNSMGINLTCISENKIALIMFRKPSFHLPLHADSELDFVVPHFFLTEFDYARSLEQGVIDDLDPEYTHQYRVTLRRIRSLCSLLRELIPPFEQRILKPHLRIMMKKTNKLRDLDVFILDKNQYIEMLPNHKSSLEQLFCFIESERAYEQAKVTRWLDTQEYTTHCTLIRNSMLRSTQHEPVDSNVPALLFASQKISVQFKKVDKARRKISDKSRDSVIHSMRIKCKALRYLLEGFSTLYPSQQHKNNVKQLKLLQDKLGDFNDTSSQIEFFAQLKETANLNKQDRKALKKLINVLSEHHELSRQTILTHLSQFESFIRDSNTQNLYRP</sequence>
<dbReference type="PANTHER" id="PTHR39339:SF1">
    <property type="entry name" value="CHAD DOMAIN-CONTAINING PROTEIN"/>
    <property type="match status" value="1"/>
</dbReference>
<dbReference type="InterPro" id="IPR007899">
    <property type="entry name" value="CHAD_dom"/>
</dbReference>
<evidence type="ECO:0000259" key="1">
    <source>
        <dbReference type="PROSITE" id="PS51708"/>
    </source>
</evidence>
<dbReference type="Pfam" id="PF05235">
    <property type="entry name" value="CHAD"/>
    <property type="match status" value="1"/>
</dbReference>
<dbReference type="SMART" id="SM00880">
    <property type="entry name" value="CHAD"/>
    <property type="match status" value="1"/>
</dbReference>
<dbReference type="EMBL" id="CP017903">
    <property type="protein sequence ID" value="ARP20737.1"/>
    <property type="molecule type" value="Genomic_DNA"/>
</dbReference>
<reference evidence="2" key="1">
    <citation type="submission" date="2016-10" db="EMBL/GenBank/DDBJ databases">
        <title>The High Quality Genome of Vibrio alginolyticus K01M1.</title>
        <authorList>
            <person name="Wendling C."/>
            <person name="Chibani C.M."/>
            <person name="Hertel R."/>
            <person name="Sproer C."/>
            <person name="Bunk B."/>
            <person name="Overmann J."/>
            <person name="Roth O."/>
            <person name="Liesegang H."/>
        </authorList>
    </citation>
    <scope>NUCLEOTIDE SEQUENCE</scope>
    <source>
        <strain evidence="2">K05K4</strain>
    </source>
</reference>
<gene>
    <name evidence="2" type="ORF">K05K4_40150</name>
</gene>
<organism evidence="2">
    <name type="scientific">Vibrio alginolyticus</name>
    <dbReference type="NCBI Taxonomy" id="663"/>
    <lineage>
        <taxon>Bacteria</taxon>
        <taxon>Pseudomonadati</taxon>
        <taxon>Pseudomonadota</taxon>
        <taxon>Gammaproteobacteria</taxon>
        <taxon>Vibrionales</taxon>
        <taxon>Vibrionaceae</taxon>
        <taxon>Vibrio</taxon>
    </lineage>
</organism>
<dbReference type="RefSeq" id="WP_017820192.1">
    <property type="nucleotide sequence ID" value="NZ_CP017912.1"/>
</dbReference>
<evidence type="ECO:0000313" key="2">
    <source>
        <dbReference type="EMBL" id="ARP20737.1"/>
    </source>
</evidence>
<dbReference type="PROSITE" id="PS51708">
    <property type="entry name" value="CHAD"/>
    <property type="match status" value="1"/>
</dbReference>
<dbReference type="PANTHER" id="PTHR39339">
    <property type="entry name" value="SLR1444 PROTEIN"/>
    <property type="match status" value="1"/>
</dbReference>
<dbReference type="AlphaFoldDB" id="A0A1W6UCU3"/>
<proteinExistence type="predicted"/>
<dbReference type="Gene3D" id="1.40.20.10">
    <property type="entry name" value="CHAD domain"/>
    <property type="match status" value="1"/>
</dbReference>
<feature type="domain" description="CHAD" evidence="1">
    <location>
        <begin position="41"/>
        <end position="330"/>
    </location>
</feature>
<dbReference type="InterPro" id="IPR038186">
    <property type="entry name" value="CHAD_dom_sf"/>
</dbReference>